<dbReference type="Proteomes" id="UP000824120">
    <property type="component" value="Chromosome 12"/>
</dbReference>
<evidence type="ECO:0000313" key="1">
    <source>
        <dbReference type="EMBL" id="KAG5571978.1"/>
    </source>
</evidence>
<accession>A0A9J5W8V6</accession>
<reference evidence="1 2" key="1">
    <citation type="submission" date="2020-09" db="EMBL/GenBank/DDBJ databases">
        <title>De no assembly of potato wild relative species, Solanum commersonii.</title>
        <authorList>
            <person name="Cho K."/>
        </authorList>
    </citation>
    <scope>NUCLEOTIDE SEQUENCE [LARGE SCALE GENOMIC DNA]</scope>
    <source>
        <strain evidence="1">LZ3.2</strain>
        <tissue evidence="1">Leaf</tissue>
    </source>
</reference>
<name>A0A9J5W8V6_SOLCO</name>
<gene>
    <name evidence="1" type="ORF">H5410_061744</name>
</gene>
<organism evidence="1 2">
    <name type="scientific">Solanum commersonii</name>
    <name type="common">Commerson's wild potato</name>
    <name type="synonym">Commerson's nightshade</name>
    <dbReference type="NCBI Taxonomy" id="4109"/>
    <lineage>
        <taxon>Eukaryota</taxon>
        <taxon>Viridiplantae</taxon>
        <taxon>Streptophyta</taxon>
        <taxon>Embryophyta</taxon>
        <taxon>Tracheophyta</taxon>
        <taxon>Spermatophyta</taxon>
        <taxon>Magnoliopsida</taxon>
        <taxon>eudicotyledons</taxon>
        <taxon>Gunneridae</taxon>
        <taxon>Pentapetalae</taxon>
        <taxon>asterids</taxon>
        <taxon>lamiids</taxon>
        <taxon>Solanales</taxon>
        <taxon>Solanaceae</taxon>
        <taxon>Solanoideae</taxon>
        <taxon>Solaneae</taxon>
        <taxon>Solanum</taxon>
    </lineage>
</organism>
<keyword evidence="2" id="KW-1185">Reference proteome</keyword>
<dbReference type="AlphaFoldDB" id="A0A9J5W8V6"/>
<proteinExistence type="predicted"/>
<sequence>MSCRPREVSPRMMKVSWQECLGWWNSEQRNRPSNYMRDGDHGGASTLDLKCKDSYAGSTILKPLMMMG</sequence>
<evidence type="ECO:0000313" key="2">
    <source>
        <dbReference type="Proteomes" id="UP000824120"/>
    </source>
</evidence>
<comment type="caution">
    <text evidence="1">The sequence shown here is derived from an EMBL/GenBank/DDBJ whole genome shotgun (WGS) entry which is preliminary data.</text>
</comment>
<protein>
    <submittedName>
        <fullName evidence="1">Uncharacterized protein</fullName>
    </submittedName>
</protein>
<dbReference type="EMBL" id="JACXVP010000012">
    <property type="protein sequence ID" value="KAG5571978.1"/>
    <property type="molecule type" value="Genomic_DNA"/>
</dbReference>